<dbReference type="InterPro" id="IPR001680">
    <property type="entry name" value="WD40_rpt"/>
</dbReference>
<dbReference type="PANTHER" id="PTHR10241">
    <property type="entry name" value="LETHAL 2 GIANT LARVAE PROTEIN"/>
    <property type="match status" value="1"/>
</dbReference>
<evidence type="ECO:0000259" key="8">
    <source>
        <dbReference type="PROSITE" id="PS50892"/>
    </source>
</evidence>
<dbReference type="SUPFAM" id="SSF58038">
    <property type="entry name" value="SNARE fusion complex"/>
    <property type="match status" value="1"/>
</dbReference>
<keyword evidence="3" id="KW-0268">Exocytosis</keyword>
<dbReference type="GO" id="GO:0006887">
    <property type="term" value="P:exocytosis"/>
    <property type="evidence" value="ECO:0007669"/>
    <property type="project" value="UniProtKB-KW"/>
</dbReference>
<evidence type="ECO:0000313" key="9">
    <source>
        <dbReference type="EMBL" id="KAK1396923.1"/>
    </source>
</evidence>
<feature type="domain" description="V-SNARE coiled-coil homology" evidence="8">
    <location>
        <begin position="1043"/>
        <end position="1107"/>
    </location>
</feature>
<dbReference type="Pfam" id="PF00957">
    <property type="entry name" value="Synaptobrevin"/>
    <property type="match status" value="1"/>
</dbReference>
<reference evidence="9" key="1">
    <citation type="submission" date="2023-02" db="EMBL/GenBank/DDBJ databases">
        <title>Genome of toxic invasive species Heracleum sosnowskyi carries increased number of genes despite the absence of recent whole-genome duplications.</title>
        <authorList>
            <person name="Schelkunov M."/>
            <person name="Shtratnikova V."/>
            <person name="Makarenko M."/>
            <person name="Klepikova A."/>
            <person name="Omelchenko D."/>
            <person name="Novikova G."/>
            <person name="Obukhova E."/>
            <person name="Bogdanov V."/>
            <person name="Penin A."/>
            <person name="Logacheva M."/>
        </authorList>
    </citation>
    <scope>NUCLEOTIDE SEQUENCE</scope>
    <source>
        <strain evidence="9">Hsosn_3</strain>
        <tissue evidence="9">Leaf</tissue>
    </source>
</reference>
<dbReference type="PANTHER" id="PTHR10241:SF38">
    <property type="entry name" value="TRANSDUCIN FAMILY PROTEIN _ WD-40 REPEAT FAMILY PROTEIN"/>
    <property type="match status" value="1"/>
</dbReference>
<organism evidence="9 10">
    <name type="scientific">Heracleum sosnowskyi</name>
    <dbReference type="NCBI Taxonomy" id="360622"/>
    <lineage>
        <taxon>Eukaryota</taxon>
        <taxon>Viridiplantae</taxon>
        <taxon>Streptophyta</taxon>
        <taxon>Embryophyta</taxon>
        <taxon>Tracheophyta</taxon>
        <taxon>Spermatophyta</taxon>
        <taxon>Magnoliopsida</taxon>
        <taxon>eudicotyledons</taxon>
        <taxon>Gunneridae</taxon>
        <taxon>Pentapetalae</taxon>
        <taxon>asterids</taxon>
        <taxon>campanulids</taxon>
        <taxon>Apiales</taxon>
        <taxon>Apiaceae</taxon>
        <taxon>Apioideae</taxon>
        <taxon>apioid superclade</taxon>
        <taxon>Tordylieae</taxon>
        <taxon>Tordyliinae</taxon>
        <taxon>Heracleum</taxon>
    </lineage>
</organism>
<keyword evidence="10" id="KW-1185">Reference proteome</keyword>
<protein>
    <submittedName>
        <fullName evidence="9">Transducin family protein / WD-40 repeat family protein</fullName>
    </submittedName>
</protein>
<name>A0AAD8J487_9APIA</name>
<feature type="coiled-coil region" evidence="6">
    <location>
        <begin position="1058"/>
        <end position="1092"/>
    </location>
</feature>
<evidence type="ECO:0000256" key="4">
    <source>
        <dbReference type="ARBA" id="ARBA00022490"/>
    </source>
</evidence>
<comment type="similarity">
    <text evidence="2">Belongs to the WD repeat L(2)GL family.</text>
</comment>
<dbReference type="Gene3D" id="1.20.5.110">
    <property type="match status" value="1"/>
</dbReference>
<accession>A0AAD8J487</accession>
<evidence type="ECO:0000256" key="5">
    <source>
        <dbReference type="PROSITE-ProRule" id="PRU00290"/>
    </source>
</evidence>
<dbReference type="InterPro" id="IPR015943">
    <property type="entry name" value="WD40/YVTN_repeat-like_dom_sf"/>
</dbReference>
<comment type="subcellular location">
    <subcellularLocation>
        <location evidence="1">Cytoplasm</location>
    </subcellularLocation>
</comment>
<keyword evidence="5 6" id="KW-0175">Coiled coil</keyword>
<reference evidence="9" key="2">
    <citation type="submission" date="2023-05" db="EMBL/GenBank/DDBJ databases">
        <authorList>
            <person name="Schelkunov M.I."/>
        </authorList>
    </citation>
    <scope>NUCLEOTIDE SEQUENCE</scope>
    <source>
        <strain evidence="9">Hsosn_3</strain>
        <tissue evidence="9">Leaf</tissue>
    </source>
</reference>
<evidence type="ECO:0000313" key="10">
    <source>
        <dbReference type="Proteomes" id="UP001237642"/>
    </source>
</evidence>
<dbReference type="EMBL" id="JAUIZM010000002">
    <property type="protein sequence ID" value="KAK1396923.1"/>
    <property type="molecule type" value="Genomic_DNA"/>
</dbReference>
<dbReference type="SUPFAM" id="SSF50978">
    <property type="entry name" value="WD40 repeat-like"/>
    <property type="match status" value="2"/>
</dbReference>
<sequence>MINKLFQNFVQSPKREEKKLHRSLTLEPRVVLHYGIPSTASILAFDPYQHLLAIATTDGRIKVIGGDYIEALLIAPKPSSFKNLEFLHNQGFLVSVTNENEVQVWDLEQRRIAAHTQWESNITAFSTVYGFHYMYVGDEYGFLSVLKFDAQEGNLQQLPYYIAANVIADGAGVSLPDHLSVVGLLPQPCSSGDRVLIAYANGFIILWDITEDQAVLVSGHKDLQLKNAIVVNSSNDVRHEHSEGTSDNNGLSEKEISSLCWVSSDGSVLAVGYVDGDILLWNLTNGASTKDSQNKGPKGQLFVYGGDEIGSKEVLTILTLDWLTGIETLICIARIDLTLGGSFADMTLVPSGGSGEHGDASTLFVLTNPGQLHFYNDACLSVLMSKPNETHSADAIQYPALVPTTEPNMSVGKLSVLDEEALSATKLRGMPPKTSTSTNWPLTGSIPSQLSSEYRCKRIYIGGYEDGSVRVWDATFPVLSLVSVIESRVAGVELVGSGSSVSVVDFSSSASNLAIGDESGLVRLYSLMKRSEKSNIHIVTETKQEVHNVRNGGQNQCVAVFSLVNSPVRSLQFVTSGARLAIGFECCQVAMLDVSSSKLLFLTDCISRSSSPLVSLIVKSFPDTLSNSLDLSKDEKSIEPVDEVAFILTKNAHITIIDSTRGDVISALPTQPKKESTALSMYIVEGNNSIREVSERHLPNSSQDSQDKSKSATNECQSDNKEVSINAHYNATNLGQRFNDSSILLCCDNGLHLYSLNSVDEKMSIRKLELSTTCCWTTIFETKEKDLGLILFYQTGLIEIRSLPDFELVGETSFNSILKWTFKNNINKTMSSSGTGQITMVGFLLFPVVRVCAQDTGTYSQLIYDYWLFQLNVPKLQRTIRTEVNGREFAVISLLAFENDFRIPEALPSLHNRVLAAAADSAVTSSLNQKKKQITTTGILSGFIKGFNIGKEDQSVDIYKTRESFVEHLDCIFSRFPFSDSLNIPDGDHAEYSIDDAEIDEPIQISPPSVQIKVERKDKELERERLFEGGSADSKPKLRTADEVRAKYRKAGDVSAVAAQAKDKLIERQEKLEKLSKNSEELQSESENFASLSKELAKRMENRKWWQL</sequence>
<dbReference type="SMART" id="SM00320">
    <property type="entry name" value="WD40"/>
    <property type="match status" value="5"/>
</dbReference>
<dbReference type="GO" id="GO:0005886">
    <property type="term" value="C:plasma membrane"/>
    <property type="evidence" value="ECO:0007669"/>
    <property type="project" value="TreeGrafter"/>
</dbReference>
<proteinExistence type="inferred from homology"/>
<evidence type="ECO:0000256" key="3">
    <source>
        <dbReference type="ARBA" id="ARBA00022483"/>
    </source>
</evidence>
<dbReference type="GO" id="GO:0019905">
    <property type="term" value="F:syntaxin binding"/>
    <property type="evidence" value="ECO:0007669"/>
    <property type="project" value="TreeGrafter"/>
</dbReference>
<evidence type="ECO:0000256" key="2">
    <source>
        <dbReference type="ARBA" id="ARBA00008070"/>
    </source>
</evidence>
<dbReference type="CDD" id="cd15873">
    <property type="entry name" value="R-SNARE_STXBP5_6"/>
    <property type="match status" value="1"/>
</dbReference>
<dbReference type="AlphaFoldDB" id="A0AAD8J487"/>
<feature type="region of interest" description="Disordered" evidence="7">
    <location>
        <begin position="695"/>
        <end position="718"/>
    </location>
</feature>
<dbReference type="GO" id="GO:0045159">
    <property type="term" value="F:myosin II binding"/>
    <property type="evidence" value="ECO:0007669"/>
    <property type="project" value="TreeGrafter"/>
</dbReference>
<dbReference type="Proteomes" id="UP001237642">
    <property type="component" value="Unassembled WGS sequence"/>
</dbReference>
<evidence type="ECO:0000256" key="6">
    <source>
        <dbReference type="SAM" id="Coils"/>
    </source>
</evidence>
<dbReference type="InterPro" id="IPR036322">
    <property type="entry name" value="WD40_repeat_dom_sf"/>
</dbReference>
<keyword evidence="4" id="KW-0963">Cytoplasm</keyword>
<dbReference type="Pfam" id="PF00400">
    <property type="entry name" value="WD40"/>
    <property type="match status" value="1"/>
</dbReference>
<dbReference type="GO" id="GO:0005096">
    <property type="term" value="F:GTPase activator activity"/>
    <property type="evidence" value="ECO:0007669"/>
    <property type="project" value="TreeGrafter"/>
</dbReference>
<evidence type="ECO:0000256" key="1">
    <source>
        <dbReference type="ARBA" id="ARBA00004496"/>
    </source>
</evidence>
<dbReference type="Gene3D" id="2.130.10.10">
    <property type="entry name" value="YVTN repeat-like/Quinoprotein amine dehydrogenase"/>
    <property type="match status" value="3"/>
</dbReference>
<dbReference type="PROSITE" id="PS50892">
    <property type="entry name" value="V_SNARE"/>
    <property type="match status" value="1"/>
</dbReference>
<dbReference type="GO" id="GO:0006893">
    <property type="term" value="P:Golgi to plasma membrane transport"/>
    <property type="evidence" value="ECO:0007669"/>
    <property type="project" value="TreeGrafter"/>
</dbReference>
<comment type="caution">
    <text evidence="9">The sequence shown here is derived from an EMBL/GenBank/DDBJ whole genome shotgun (WGS) entry which is preliminary data.</text>
</comment>
<gene>
    <name evidence="9" type="ORF">POM88_006786</name>
</gene>
<evidence type="ECO:0000256" key="7">
    <source>
        <dbReference type="SAM" id="MobiDB-lite"/>
    </source>
</evidence>
<dbReference type="InterPro" id="IPR042855">
    <property type="entry name" value="V_SNARE_CC"/>
</dbReference>
<dbReference type="GO" id="GO:0005737">
    <property type="term" value="C:cytoplasm"/>
    <property type="evidence" value="ECO:0007669"/>
    <property type="project" value="UniProtKB-SubCell"/>
</dbReference>